<evidence type="ECO:0000256" key="3">
    <source>
        <dbReference type="HAMAP-Rule" id="MF_01440"/>
    </source>
</evidence>
<dbReference type="SUPFAM" id="SSF64438">
    <property type="entry name" value="CNF1/YfiH-like putative cysteine hydrolases"/>
    <property type="match status" value="1"/>
</dbReference>
<dbReference type="Gene3D" id="3.30.1330.200">
    <property type="match status" value="1"/>
</dbReference>
<comment type="caution">
    <text evidence="4">The sequence shown here is derived from an EMBL/GenBank/DDBJ whole genome shotgun (WGS) entry which is preliminary data.</text>
</comment>
<dbReference type="CDD" id="cd16352">
    <property type="entry name" value="CheD"/>
    <property type="match status" value="1"/>
</dbReference>
<evidence type="ECO:0000313" key="5">
    <source>
        <dbReference type="Proteomes" id="UP000012019"/>
    </source>
</evidence>
<dbReference type="InterPro" id="IPR011324">
    <property type="entry name" value="Cytotoxic_necrot_fac-like_cat"/>
</dbReference>
<dbReference type="GO" id="GO:0050568">
    <property type="term" value="F:protein-glutamine glutaminase activity"/>
    <property type="evidence" value="ECO:0007669"/>
    <property type="project" value="UniProtKB-UniRule"/>
</dbReference>
<dbReference type="PANTHER" id="PTHR35147:SF2">
    <property type="entry name" value="CHEMORECEPTOR GLUTAMINE DEAMIDASE CHED-RELATED"/>
    <property type="match status" value="1"/>
</dbReference>
<dbReference type="Proteomes" id="UP000012019">
    <property type="component" value="Unassembled WGS sequence"/>
</dbReference>
<keyword evidence="5" id="KW-1185">Reference proteome</keyword>
<proteinExistence type="inferred from homology"/>
<evidence type="ECO:0000313" key="4">
    <source>
        <dbReference type="EMBL" id="EMR13250.1"/>
    </source>
</evidence>
<evidence type="ECO:0000256" key="1">
    <source>
        <dbReference type="ARBA" id="ARBA00022500"/>
    </source>
</evidence>
<dbReference type="EMBL" id="APHR01000029">
    <property type="protein sequence ID" value="EMR13250.1"/>
    <property type="molecule type" value="Genomic_DNA"/>
</dbReference>
<dbReference type="RefSeq" id="WP_009726229.1">
    <property type="nucleotide sequence ID" value="NZ_APHR01000029.1"/>
</dbReference>
<dbReference type="Pfam" id="PF03975">
    <property type="entry name" value="CheD"/>
    <property type="match status" value="1"/>
</dbReference>
<dbReference type="PATRIC" id="fig|1286106.3.peg.1235"/>
<dbReference type="OrthoDB" id="9807202at2"/>
<dbReference type="NCBIfam" id="NF010013">
    <property type="entry name" value="PRK13487.1"/>
    <property type="match status" value="1"/>
</dbReference>
<accession>M7PH84</accession>
<dbReference type="EC" id="3.5.1.44" evidence="3"/>
<keyword evidence="2 3" id="KW-0378">Hydrolase</keyword>
<keyword evidence="1 3" id="KW-0145">Chemotaxis</keyword>
<dbReference type="GO" id="GO:0006935">
    <property type="term" value="P:chemotaxis"/>
    <property type="evidence" value="ECO:0007669"/>
    <property type="project" value="UniProtKB-UniRule"/>
</dbReference>
<protein>
    <recommendedName>
        <fullName evidence="3">Probable chemoreceptor glutamine deamidase CheD</fullName>
        <ecNumber evidence="3">3.5.1.44</ecNumber>
    </recommendedName>
</protein>
<evidence type="ECO:0000256" key="2">
    <source>
        <dbReference type="ARBA" id="ARBA00022801"/>
    </source>
</evidence>
<dbReference type="InterPro" id="IPR038592">
    <property type="entry name" value="CheD-like_sf"/>
</dbReference>
<sequence length="208" mass="23647">MNNPGAFQPPVLRQFRHVNRYWDDVRQQWVAKILPGQYYVCTNHSELIATTLGSCISACIRDSKLGIGGMNHFMLPIQQHQQYGWLDAATRYGSYAMEYLINELLKQGAARDRLEVKLAGGGRLLTNMTDIGLRNIEFVTRYLSVEGIKITAQDTGDVFPRKVLYDPVSGMMRTKKLRSFHNDTLLTREAAYQQSLMRQPVSGGVELF</sequence>
<name>M7PH84_9GAMM</name>
<organism evidence="4 5">
    <name type="scientific">Methylophaga lonarensis MPL</name>
    <dbReference type="NCBI Taxonomy" id="1286106"/>
    <lineage>
        <taxon>Bacteria</taxon>
        <taxon>Pseudomonadati</taxon>
        <taxon>Pseudomonadota</taxon>
        <taxon>Gammaproteobacteria</taxon>
        <taxon>Thiotrichales</taxon>
        <taxon>Piscirickettsiaceae</taxon>
        <taxon>Methylophaga</taxon>
    </lineage>
</organism>
<dbReference type="AlphaFoldDB" id="M7PH84"/>
<comment type="similarity">
    <text evidence="3">Belongs to the CheD family.</text>
</comment>
<keyword evidence="4" id="KW-0675">Receptor</keyword>
<dbReference type="InterPro" id="IPR005659">
    <property type="entry name" value="Chemorcpt_Glu_NH3ase_CheD"/>
</dbReference>
<comment type="catalytic activity">
    <reaction evidence="3">
        <text>L-glutaminyl-[protein] + H2O = L-glutamyl-[protein] + NH4(+)</text>
        <dbReference type="Rhea" id="RHEA:16441"/>
        <dbReference type="Rhea" id="RHEA-COMP:10207"/>
        <dbReference type="Rhea" id="RHEA-COMP:10208"/>
        <dbReference type="ChEBI" id="CHEBI:15377"/>
        <dbReference type="ChEBI" id="CHEBI:28938"/>
        <dbReference type="ChEBI" id="CHEBI:29973"/>
        <dbReference type="ChEBI" id="CHEBI:30011"/>
        <dbReference type="EC" id="3.5.1.44"/>
    </reaction>
</comment>
<dbReference type="HAMAP" id="MF_01440">
    <property type="entry name" value="CheD"/>
    <property type="match status" value="1"/>
</dbReference>
<dbReference type="eggNOG" id="COG1871">
    <property type="taxonomic scope" value="Bacteria"/>
</dbReference>
<comment type="function">
    <text evidence="3">Probably deamidates glutamine residues to glutamate on methyl-accepting chemotaxis receptors (MCPs), playing an important role in chemotaxis.</text>
</comment>
<dbReference type="STRING" id="1286106.MPL1_06129"/>
<gene>
    <name evidence="3" type="primary">cheD</name>
    <name evidence="4" type="ORF">MPL1_06129</name>
</gene>
<reference evidence="4 5" key="1">
    <citation type="journal article" date="2013" name="Genome Announc.">
        <title>Draft Genome Sequence of Methylophaga lonarensis MPLT, a Haloalkaliphilic (Non-Methane-Utilizing) Methylotroph.</title>
        <authorList>
            <person name="Shetty S.A."/>
            <person name="Marathe N.P."/>
            <person name="Munot H."/>
            <person name="Antony C.P."/>
            <person name="Dhotre D.P."/>
            <person name="Murrell J.C."/>
            <person name="Shouche Y.S."/>
        </authorList>
    </citation>
    <scope>NUCLEOTIDE SEQUENCE [LARGE SCALE GENOMIC DNA]</scope>
    <source>
        <strain evidence="4 5">MPL</strain>
    </source>
</reference>
<dbReference type="PANTHER" id="PTHR35147">
    <property type="entry name" value="CHEMORECEPTOR GLUTAMINE DEAMIDASE CHED-RELATED"/>
    <property type="match status" value="1"/>
</dbReference>